<accession>A0A4R0PF75</accession>
<dbReference type="EMBL" id="SJST01000001">
    <property type="protein sequence ID" value="TCD16485.1"/>
    <property type="molecule type" value="Genomic_DNA"/>
</dbReference>
<evidence type="ECO:0000313" key="2">
    <source>
        <dbReference type="EMBL" id="TCD16485.1"/>
    </source>
</evidence>
<keyword evidence="1" id="KW-0472">Membrane</keyword>
<keyword evidence="1" id="KW-1133">Transmembrane helix</keyword>
<gene>
    <name evidence="2" type="ORF">E0D97_03430</name>
</gene>
<dbReference type="AlphaFoldDB" id="A0A4R0PF75"/>
<evidence type="ECO:0000256" key="1">
    <source>
        <dbReference type="SAM" id="Phobius"/>
    </source>
</evidence>
<proteinExistence type="predicted"/>
<keyword evidence="1" id="KW-0812">Transmembrane</keyword>
<dbReference type="Proteomes" id="UP000291301">
    <property type="component" value="Unassembled WGS sequence"/>
</dbReference>
<evidence type="ECO:0000313" key="3">
    <source>
        <dbReference type="Proteomes" id="UP000291301"/>
    </source>
</evidence>
<dbReference type="RefSeq" id="WP_131565393.1">
    <property type="nucleotide sequence ID" value="NZ_JAINFK010000001.1"/>
</dbReference>
<keyword evidence="3" id="KW-1185">Reference proteome</keyword>
<comment type="caution">
    <text evidence="2">The sequence shown here is derived from an EMBL/GenBank/DDBJ whole genome shotgun (WGS) entry which is preliminary data.</text>
</comment>
<protein>
    <submittedName>
        <fullName evidence="2">Uncharacterized protein</fullName>
    </submittedName>
</protein>
<sequence>MGTETEKTMRNMILAIVAYAILTGFLAILFFTVPRADLGAVIALTLGLAGYDFIRNFREKNNN</sequence>
<reference evidence="2 3" key="1">
    <citation type="journal article" date="2015" name="Antonie Van Leeuwenhoek">
        <title>Oricola cellulosilytica gen. nov., sp. nov., a cellulose-degrading bacterium of the family Phyllobacteriaceae isolated from surface seashore water, and emended descriptions of Mesorhizobium loti and Phyllobacterium myrsinacearum.</title>
        <authorList>
            <person name="Hameed A."/>
            <person name="Shahina M."/>
            <person name="Lai W.A."/>
            <person name="Lin S.Y."/>
            <person name="Young L.S."/>
            <person name="Liu Y.C."/>
            <person name="Hsu Y.H."/>
            <person name="Young C.C."/>
        </authorList>
    </citation>
    <scope>NUCLEOTIDE SEQUENCE [LARGE SCALE GENOMIC DNA]</scope>
    <source>
        <strain evidence="2 3">KCTC 52183</strain>
    </source>
</reference>
<organism evidence="2 3">
    <name type="scientific">Oricola cellulosilytica</name>
    <dbReference type="NCBI Taxonomy" id="1429082"/>
    <lineage>
        <taxon>Bacteria</taxon>
        <taxon>Pseudomonadati</taxon>
        <taxon>Pseudomonadota</taxon>
        <taxon>Alphaproteobacteria</taxon>
        <taxon>Hyphomicrobiales</taxon>
        <taxon>Ahrensiaceae</taxon>
        <taxon>Oricola</taxon>
    </lineage>
</organism>
<feature type="transmembrane region" description="Helical" evidence="1">
    <location>
        <begin position="12"/>
        <end position="32"/>
    </location>
</feature>
<feature type="transmembrane region" description="Helical" evidence="1">
    <location>
        <begin position="38"/>
        <end position="54"/>
    </location>
</feature>
<name>A0A4R0PF75_9HYPH</name>